<sequence length="114" mass="13284">MAILNSKLTTYIYNVIYGSTKIGGAYIYLKGSQIETFYIPKTTPKQQKPLVELSEKMLSLNKDLQKKTNRFISRIKETYNLKKITQNIESFYNLSFADFVKELAKQKIKISMKQ</sequence>
<name>A0A099U024_9HELI</name>
<dbReference type="Proteomes" id="UP000029922">
    <property type="component" value="Unassembled WGS sequence"/>
</dbReference>
<evidence type="ECO:0000313" key="2">
    <source>
        <dbReference type="EMBL" id="TLE00646.1"/>
    </source>
</evidence>
<gene>
    <name evidence="2" type="ORF">LS73_004355</name>
    <name evidence="1" type="ORF">NCTC12714_00451</name>
</gene>
<dbReference type="Proteomes" id="UP000255139">
    <property type="component" value="Unassembled WGS sequence"/>
</dbReference>
<organism evidence="1 4">
    <name type="scientific">Helicobacter muridarum</name>
    <dbReference type="NCBI Taxonomy" id="216"/>
    <lineage>
        <taxon>Bacteria</taxon>
        <taxon>Pseudomonadati</taxon>
        <taxon>Campylobacterota</taxon>
        <taxon>Epsilonproteobacteria</taxon>
        <taxon>Campylobacterales</taxon>
        <taxon>Helicobacteraceae</taxon>
        <taxon>Helicobacter</taxon>
    </lineage>
</organism>
<evidence type="ECO:0000313" key="4">
    <source>
        <dbReference type="Proteomes" id="UP000255139"/>
    </source>
</evidence>
<proteinExistence type="predicted"/>
<dbReference type="EMBL" id="JRPD02000006">
    <property type="protein sequence ID" value="TLE00646.1"/>
    <property type="molecule type" value="Genomic_DNA"/>
</dbReference>
<evidence type="ECO:0000313" key="1">
    <source>
        <dbReference type="EMBL" id="STQ85665.1"/>
    </source>
</evidence>
<reference evidence="1 4" key="2">
    <citation type="submission" date="2018-06" db="EMBL/GenBank/DDBJ databases">
        <authorList>
            <consortium name="Pathogen Informatics"/>
            <person name="Doyle S."/>
        </authorList>
    </citation>
    <scope>NUCLEOTIDE SEQUENCE [LARGE SCALE GENOMIC DNA]</scope>
    <source>
        <strain evidence="1 4">NCTC12714</strain>
    </source>
</reference>
<dbReference type="RefSeq" id="WP_034557660.1">
    <property type="nucleotide sequence ID" value="NZ_FZML01000015.1"/>
</dbReference>
<evidence type="ECO:0000313" key="3">
    <source>
        <dbReference type="Proteomes" id="UP000029922"/>
    </source>
</evidence>
<dbReference type="STRING" id="216.LS73_03695"/>
<accession>A0A099U024</accession>
<keyword evidence="4" id="KW-1185">Reference proteome</keyword>
<protein>
    <submittedName>
        <fullName evidence="1">Uncharacterized protein</fullName>
    </submittedName>
</protein>
<dbReference type="AlphaFoldDB" id="A0A099U024"/>
<reference evidence="2 3" key="1">
    <citation type="journal article" date="2014" name="Genome Announc.">
        <title>Draft genome sequences of eight enterohepatic helicobacter species isolated from both laboratory and wild rodents.</title>
        <authorList>
            <person name="Sheh A."/>
            <person name="Shen Z."/>
            <person name="Fox J.G."/>
        </authorList>
    </citation>
    <scope>NUCLEOTIDE SEQUENCE [LARGE SCALE GENOMIC DNA]</scope>
    <source>
        <strain evidence="2 3">ST1</strain>
    </source>
</reference>
<dbReference type="EMBL" id="UGJE01000002">
    <property type="protein sequence ID" value="STQ85665.1"/>
    <property type="molecule type" value="Genomic_DNA"/>
</dbReference>